<dbReference type="Gene3D" id="4.10.60.10">
    <property type="entry name" value="Zinc finger, CCHC-type"/>
    <property type="match status" value="1"/>
</dbReference>
<keyword evidence="2" id="KW-0863">Zinc-finger</keyword>
<feature type="domain" description="CCHC-type" evidence="4">
    <location>
        <begin position="350"/>
        <end position="363"/>
    </location>
</feature>
<sequence>MPELELFKGNDKRKENPQNWLRKLKGSKFKSDTPDAQRAFVFENHLEYDSDADTWFKSLTQAVKDDWAQLETAFHQRWPPLTKVGPTKDALRAKFHLLLLKAEDIGLTIGEEPDEVYTHVDWVQRAQTLAEKIGDTDGNLIAIAKNNMPTSLNIMLGSSDTSDWTKFTTAICALNINNLLLANRQNLAIDAATATLANMQIQGSSFARPAAYTQTSLYSSPRTTNRTPYARMQSAPEPTTPSPAAPTTAATAPSTPTQRSFAPSTPARTPARNAWPLTPSPTPISSQLVALAQQAVEANPPPDTTEEGRRQYNTACANWINKYGADRRPDFNTDHFPLTPGSSPLGSGECFNCGLTGHMGRDCASTTKIPAQESIWRARVNGAVNPRRARFAESPGTLPVFQIDAEDIEVDPEVYDTSELRFAEDNQGNVPGSRY</sequence>
<dbReference type="InterPro" id="IPR001878">
    <property type="entry name" value="Znf_CCHC"/>
</dbReference>
<dbReference type="STRING" id="436010.A0A165ZIU2"/>
<dbReference type="OrthoDB" id="2974043at2759"/>
<evidence type="ECO:0000256" key="3">
    <source>
        <dbReference type="SAM" id="MobiDB-lite"/>
    </source>
</evidence>
<accession>A0A165ZIU2</accession>
<dbReference type="GO" id="GO:0006397">
    <property type="term" value="P:mRNA processing"/>
    <property type="evidence" value="ECO:0007669"/>
    <property type="project" value="UniProtKB-KW"/>
</dbReference>
<keyword evidence="6" id="KW-1185">Reference proteome</keyword>
<dbReference type="GO" id="GO:0008270">
    <property type="term" value="F:zinc ion binding"/>
    <property type="evidence" value="ECO:0007669"/>
    <property type="project" value="UniProtKB-KW"/>
</dbReference>
<feature type="compositionally biased region" description="Polar residues" evidence="3">
    <location>
        <begin position="217"/>
        <end position="227"/>
    </location>
</feature>
<proteinExistence type="predicted"/>
<dbReference type="SUPFAM" id="SSF57756">
    <property type="entry name" value="Retrovirus zinc finger-like domains"/>
    <property type="match status" value="1"/>
</dbReference>
<evidence type="ECO:0000256" key="2">
    <source>
        <dbReference type="PROSITE-ProRule" id="PRU00047"/>
    </source>
</evidence>
<dbReference type="Proteomes" id="UP000076532">
    <property type="component" value="Unassembled WGS sequence"/>
</dbReference>
<dbReference type="InterPro" id="IPR036875">
    <property type="entry name" value="Znf_CCHC_sf"/>
</dbReference>
<evidence type="ECO:0000259" key="4">
    <source>
        <dbReference type="PROSITE" id="PS50158"/>
    </source>
</evidence>
<feature type="compositionally biased region" description="Low complexity" evidence="3">
    <location>
        <begin position="245"/>
        <end position="257"/>
    </location>
</feature>
<feature type="compositionally biased region" description="Polar residues" evidence="3">
    <location>
        <begin position="258"/>
        <end position="267"/>
    </location>
</feature>
<keyword evidence="2" id="KW-0862">Zinc</keyword>
<reference evidence="5 6" key="1">
    <citation type="journal article" date="2016" name="Mol. Biol. Evol.">
        <title>Comparative Genomics of Early-Diverging Mushroom-Forming Fungi Provides Insights into the Origins of Lignocellulose Decay Capabilities.</title>
        <authorList>
            <person name="Nagy L.G."/>
            <person name="Riley R."/>
            <person name="Tritt A."/>
            <person name="Adam C."/>
            <person name="Daum C."/>
            <person name="Floudas D."/>
            <person name="Sun H."/>
            <person name="Yadav J.S."/>
            <person name="Pangilinan J."/>
            <person name="Larsson K.H."/>
            <person name="Matsuura K."/>
            <person name="Barry K."/>
            <person name="Labutti K."/>
            <person name="Kuo R."/>
            <person name="Ohm R.A."/>
            <person name="Bhattacharya S.S."/>
            <person name="Shirouzu T."/>
            <person name="Yoshinaga Y."/>
            <person name="Martin F.M."/>
            <person name="Grigoriev I.V."/>
            <person name="Hibbett D.S."/>
        </authorList>
    </citation>
    <scope>NUCLEOTIDE SEQUENCE [LARGE SCALE GENOMIC DNA]</scope>
    <source>
        <strain evidence="5 6">CBS 109695</strain>
    </source>
</reference>
<name>A0A165ZIU2_9AGAM</name>
<feature type="region of interest" description="Disordered" evidence="3">
    <location>
        <begin position="217"/>
        <end position="283"/>
    </location>
</feature>
<evidence type="ECO:0000256" key="1">
    <source>
        <dbReference type="ARBA" id="ARBA00022664"/>
    </source>
</evidence>
<evidence type="ECO:0000313" key="6">
    <source>
        <dbReference type="Proteomes" id="UP000076532"/>
    </source>
</evidence>
<keyword evidence="1" id="KW-0507">mRNA processing</keyword>
<dbReference type="GO" id="GO:0003676">
    <property type="term" value="F:nucleic acid binding"/>
    <property type="evidence" value="ECO:0007669"/>
    <property type="project" value="InterPro"/>
</dbReference>
<dbReference type="AlphaFoldDB" id="A0A165ZIU2"/>
<dbReference type="SMART" id="SM00343">
    <property type="entry name" value="ZnF_C2HC"/>
    <property type="match status" value="1"/>
</dbReference>
<dbReference type="PROSITE" id="PS50158">
    <property type="entry name" value="ZF_CCHC"/>
    <property type="match status" value="1"/>
</dbReference>
<evidence type="ECO:0000313" key="5">
    <source>
        <dbReference type="EMBL" id="KZP10637.1"/>
    </source>
</evidence>
<protein>
    <recommendedName>
        <fullName evidence="4">CCHC-type domain-containing protein</fullName>
    </recommendedName>
</protein>
<dbReference type="EMBL" id="KV417676">
    <property type="protein sequence ID" value="KZP10637.1"/>
    <property type="molecule type" value="Genomic_DNA"/>
</dbReference>
<organism evidence="5 6">
    <name type="scientific">Athelia psychrophila</name>
    <dbReference type="NCBI Taxonomy" id="1759441"/>
    <lineage>
        <taxon>Eukaryota</taxon>
        <taxon>Fungi</taxon>
        <taxon>Dikarya</taxon>
        <taxon>Basidiomycota</taxon>
        <taxon>Agaricomycotina</taxon>
        <taxon>Agaricomycetes</taxon>
        <taxon>Agaricomycetidae</taxon>
        <taxon>Atheliales</taxon>
        <taxon>Atheliaceae</taxon>
        <taxon>Athelia</taxon>
    </lineage>
</organism>
<gene>
    <name evidence="5" type="ORF">FIBSPDRAFT_962943</name>
</gene>
<keyword evidence="2" id="KW-0479">Metal-binding</keyword>
<dbReference type="Pfam" id="PF00098">
    <property type="entry name" value="zf-CCHC"/>
    <property type="match status" value="1"/>
</dbReference>